<dbReference type="Proteomes" id="UP000663870">
    <property type="component" value="Unassembled WGS sequence"/>
</dbReference>
<accession>A0A813SXL5</accession>
<dbReference type="Pfam" id="PF00646">
    <property type="entry name" value="F-box"/>
    <property type="match status" value="1"/>
</dbReference>
<reference evidence="4" key="1">
    <citation type="submission" date="2021-02" db="EMBL/GenBank/DDBJ databases">
        <authorList>
            <person name="Nowell W R."/>
        </authorList>
    </citation>
    <scope>NUCLEOTIDE SEQUENCE</scope>
</reference>
<dbReference type="SUPFAM" id="SSF81383">
    <property type="entry name" value="F-box domain"/>
    <property type="match status" value="1"/>
</dbReference>
<feature type="domain" description="F-box" evidence="1">
    <location>
        <begin position="2"/>
        <end position="59"/>
    </location>
</feature>
<dbReference type="EMBL" id="CAJNOL010000059">
    <property type="protein sequence ID" value="CAF0801819.1"/>
    <property type="molecule type" value="Genomic_DNA"/>
</dbReference>
<dbReference type="EMBL" id="CAJNOH010000007">
    <property type="protein sequence ID" value="CAF0739255.1"/>
    <property type="molecule type" value="Genomic_DNA"/>
</dbReference>
<dbReference type="AlphaFoldDB" id="A0A813SXL5"/>
<dbReference type="SUPFAM" id="SSF52047">
    <property type="entry name" value="RNI-like"/>
    <property type="match status" value="1"/>
</dbReference>
<sequence>MFTLLEDLPNELIIEIFSYTQIYDLLSGFWNLNKRFNQLIHSLRYLCLVLTKNQTYENILLSEQITRIVIVTLDYINLNPFNNLRSLILNLATENHLKQIQSKILPNLVYLSLPISFDYQSTKQLTSEIFSNQFKFLRFADLGQINMPSKLSWSESPSLRSICIRSPNINIIPLILQSCTQLTHFQVRITDENHLDISSLPIILNHPLKQFIFLQFQNSTFVYDIVNIIYLIPNIKYIDLRLCTRSFIDLIKLISKYLINLKNFDCHIIEYPNKDENIDINILRNIHPCYSNIQCTLREDYFCLYTSKKIENKK</sequence>
<evidence type="ECO:0000259" key="1">
    <source>
        <dbReference type="PROSITE" id="PS50181"/>
    </source>
</evidence>
<evidence type="ECO:0000313" key="5">
    <source>
        <dbReference type="Proteomes" id="UP000663870"/>
    </source>
</evidence>
<dbReference type="InterPro" id="IPR001810">
    <property type="entry name" value="F-box_dom"/>
</dbReference>
<evidence type="ECO:0000313" key="3">
    <source>
        <dbReference type="EMBL" id="CAF0798245.1"/>
    </source>
</evidence>
<dbReference type="InterPro" id="IPR036047">
    <property type="entry name" value="F-box-like_dom_sf"/>
</dbReference>
<gene>
    <name evidence="3" type="ORF">JXQ802_LOCUS4087</name>
    <name evidence="4" type="ORF">JXQ802_LOCUS4268</name>
    <name evidence="2" type="ORF">PYM288_LOCUS1456</name>
</gene>
<dbReference type="PROSITE" id="PS50181">
    <property type="entry name" value="FBOX"/>
    <property type="match status" value="1"/>
</dbReference>
<proteinExistence type="predicted"/>
<keyword evidence="5" id="KW-1185">Reference proteome</keyword>
<name>A0A813SXL5_9BILA</name>
<protein>
    <recommendedName>
        <fullName evidence="1">F-box domain-containing protein</fullName>
    </recommendedName>
</protein>
<organism evidence="4 5">
    <name type="scientific">Rotaria sordida</name>
    <dbReference type="NCBI Taxonomy" id="392033"/>
    <lineage>
        <taxon>Eukaryota</taxon>
        <taxon>Metazoa</taxon>
        <taxon>Spiralia</taxon>
        <taxon>Gnathifera</taxon>
        <taxon>Rotifera</taxon>
        <taxon>Eurotatoria</taxon>
        <taxon>Bdelloidea</taxon>
        <taxon>Philodinida</taxon>
        <taxon>Philodinidae</taxon>
        <taxon>Rotaria</taxon>
    </lineage>
</organism>
<evidence type="ECO:0000313" key="2">
    <source>
        <dbReference type="EMBL" id="CAF0739255.1"/>
    </source>
</evidence>
<comment type="caution">
    <text evidence="4">The sequence shown here is derived from an EMBL/GenBank/DDBJ whole genome shotgun (WGS) entry which is preliminary data.</text>
</comment>
<dbReference type="Proteomes" id="UP000663854">
    <property type="component" value="Unassembled WGS sequence"/>
</dbReference>
<evidence type="ECO:0000313" key="4">
    <source>
        <dbReference type="EMBL" id="CAF0801819.1"/>
    </source>
</evidence>
<dbReference type="EMBL" id="CAJNOL010000056">
    <property type="protein sequence ID" value="CAF0798245.1"/>
    <property type="molecule type" value="Genomic_DNA"/>
</dbReference>